<organism evidence="1 2">
    <name type="scientific">Trinickia soli</name>
    <dbReference type="NCBI Taxonomy" id="380675"/>
    <lineage>
        <taxon>Bacteria</taxon>
        <taxon>Pseudomonadati</taxon>
        <taxon>Pseudomonadota</taxon>
        <taxon>Betaproteobacteria</taxon>
        <taxon>Burkholderiales</taxon>
        <taxon>Burkholderiaceae</taxon>
        <taxon>Trinickia</taxon>
    </lineage>
</organism>
<dbReference type="AlphaFoldDB" id="A0A2N7VF44"/>
<dbReference type="Proteomes" id="UP000235347">
    <property type="component" value="Unassembled WGS sequence"/>
</dbReference>
<dbReference type="GO" id="GO:0003677">
    <property type="term" value="F:DNA binding"/>
    <property type="evidence" value="ECO:0007669"/>
    <property type="project" value="UniProtKB-KW"/>
</dbReference>
<sequence>MTYDEFRRQLGKAGLSVKEFAGLVRLRPNSVTNYARVGEVPSHLAVIAVLMGEMADNKLDFKARLASVDIDSTGRAARSGAAPDNESE</sequence>
<evidence type="ECO:0000313" key="2">
    <source>
        <dbReference type="Proteomes" id="UP000235347"/>
    </source>
</evidence>
<gene>
    <name evidence="1" type="ORF">C0Z19_27095</name>
</gene>
<reference evidence="1 2" key="1">
    <citation type="submission" date="2018-01" db="EMBL/GenBank/DDBJ databases">
        <title>Whole genome analyses suggest that Burkholderia sensu lato contains two further novel genera in the rhizoxinica-symbiotica group Mycetohabitans gen. nov., and Trinickia gen. nov.: implications for the evolution of diazotrophy and nodulation in the Burkholderiaceae.</title>
        <authorList>
            <person name="Estrada-de los Santos P."/>
            <person name="Palmer M."/>
            <person name="Chavez-Ramirez B."/>
            <person name="Beukes C."/>
            <person name="Steenkamp E.T."/>
            <person name="Hirsch A.M."/>
            <person name="Manyaka P."/>
            <person name="Maluk M."/>
            <person name="Lafos M."/>
            <person name="Crook M."/>
            <person name="Gross E."/>
            <person name="Simon M.F."/>
            <person name="Bueno dos Reis Junior F."/>
            <person name="Poole P.S."/>
            <person name="Venter S.N."/>
            <person name="James E.K."/>
        </authorList>
    </citation>
    <scope>NUCLEOTIDE SEQUENCE [LARGE SCALE GENOMIC DNA]</scope>
    <source>
        <strain evidence="1 2">GP25-8</strain>
    </source>
</reference>
<keyword evidence="1" id="KW-0238">DNA-binding</keyword>
<proteinExistence type="predicted"/>
<accession>A0A2N7VF44</accession>
<dbReference type="EMBL" id="PNYB01000043">
    <property type="protein sequence ID" value="PMS15772.1"/>
    <property type="molecule type" value="Genomic_DNA"/>
</dbReference>
<dbReference type="RefSeq" id="WP_102612920.1">
    <property type="nucleotide sequence ID" value="NZ_CADIKD010000037.1"/>
</dbReference>
<keyword evidence="2" id="KW-1185">Reference proteome</keyword>
<evidence type="ECO:0000313" key="1">
    <source>
        <dbReference type="EMBL" id="PMS15772.1"/>
    </source>
</evidence>
<name>A0A2N7VF44_9BURK</name>
<protein>
    <submittedName>
        <fullName evidence="1">DNA-binding protein</fullName>
    </submittedName>
</protein>
<comment type="caution">
    <text evidence="1">The sequence shown here is derived from an EMBL/GenBank/DDBJ whole genome shotgun (WGS) entry which is preliminary data.</text>
</comment>